<reference evidence="1" key="1">
    <citation type="journal article" date="2014" name="Front. Microbiol.">
        <title>High frequency of phylogenetically diverse reductive dehalogenase-homologous genes in deep subseafloor sedimentary metagenomes.</title>
        <authorList>
            <person name="Kawai M."/>
            <person name="Futagami T."/>
            <person name="Toyoda A."/>
            <person name="Takaki Y."/>
            <person name="Nishi S."/>
            <person name="Hori S."/>
            <person name="Arai W."/>
            <person name="Tsubouchi T."/>
            <person name="Morono Y."/>
            <person name="Uchiyama I."/>
            <person name="Ito T."/>
            <person name="Fujiyama A."/>
            <person name="Inagaki F."/>
            <person name="Takami H."/>
        </authorList>
    </citation>
    <scope>NUCLEOTIDE SEQUENCE</scope>
    <source>
        <strain evidence="1">Expedition CK06-06</strain>
    </source>
</reference>
<dbReference type="SUPFAM" id="SSF51905">
    <property type="entry name" value="FAD/NAD(P)-binding domain"/>
    <property type="match status" value="1"/>
</dbReference>
<protein>
    <recommendedName>
        <fullName evidence="2">FAD-binding domain-containing protein</fullName>
    </recommendedName>
</protein>
<gene>
    <name evidence="1" type="ORF">S01H4_21723</name>
</gene>
<name>X1BD76_9ZZZZ</name>
<dbReference type="PANTHER" id="PTHR42685:SF22">
    <property type="entry name" value="CONDITIONED MEDIUM FACTOR RECEPTOR 1"/>
    <property type="match status" value="1"/>
</dbReference>
<dbReference type="PANTHER" id="PTHR42685">
    <property type="entry name" value="GERANYLGERANYL DIPHOSPHATE REDUCTASE"/>
    <property type="match status" value="1"/>
</dbReference>
<evidence type="ECO:0008006" key="2">
    <source>
        <dbReference type="Google" id="ProtNLM"/>
    </source>
</evidence>
<feature type="non-terminal residue" evidence="1">
    <location>
        <position position="1"/>
    </location>
</feature>
<dbReference type="AlphaFoldDB" id="X1BD76"/>
<organism evidence="1">
    <name type="scientific">marine sediment metagenome</name>
    <dbReference type="NCBI Taxonomy" id="412755"/>
    <lineage>
        <taxon>unclassified sequences</taxon>
        <taxon>metagenomes</taxon>
        <taxon>ecological metagenomes</taxon>
    </lineage>
</organism>
<dbReference type="InterPro" id="IPR036188">
    <property type="entry name" value="FAD/NAD-bd_sf"/>
</dbReference>
<dbReference type="Gene3D" id="3.50.50.60">
    <property type="entry name" value="FAD/NAD(P)-binding domain"/>
    <property type="match status" value="1"/>
</dbReference>
<dbReference type="InterPro" id="IPR050407">
    <property type="entry name" value="Geranylgeranyl_reductase"/>
</dbReference>
<comment type="caution">
    <text evidence="1">The sequence shown here is derived from an EMBL/GenBank/DDBJ whole genome shotgun (WGS) entry which is preliminary data.</text>
</comment>
<evidence type="ECO:0000313" key="1">
    <source>
        <dbReference type="EMBL" id="GAG82063.1"/>
    </source>
</evidence>
<proteinExistence type="predicted"/>
<sequence>GWILPKRDHLSVGVYHARPGKAANIKQYLQNYIKMNPVLNENKPNRIRGHHIPLGGQKQRLNNGRVILVGDAANLADPWLGEGLYYAIKSSNIAVNVIIEYFENGSGCLDKYTDRINTQIVHQFTYARAIAMLVYRFPHFCTVLLQRSDLLQSAVLNIVRGDLNFQQLASTLILGLPRILSQALRQKRLTNAQLPPGL</sequence>
<accession>X1BD76</accession>
<dbReference type="EMBL" id="BART01009871">
    <property type="protein sequence ID" value="GAG82063.1"/>
    <property type="molecule type" value="Genomic_DNA"/>
</dbReference>